<keyword evidence="3" id="KW-1185">Reference proteome</keyword>
<name>A0A4V6N740_9APHY</name>
<evidence type="ECO:0008006" key="4">
    <source>
        <dbReference type="Google" id="ProtNLM"/>
    </source>
</evidence>
<protein>
    <recommendedName>
        <fullName evidence="4">Ketoreductase (KR) domain-containing protein</fullName>
    </recommendedName>
</protein>
<dbReference type="Gene3D" id="3.40.50.720">
    <property type="entry name" value="NAD(P)-binding Rossmann-like Domain"/>
    <property type="match status" value="1"/>
</dbReference>
<keyword evidence="1" id="KW-0560">Oxidoreductase</keyword>
<feature type="non-terminal residue" evidence="2">
    <location>
        <position position="128"/>
    </location>
</feature>
<dbReference type="GO" id="GO:0016491">
    <property type="term" value="F:oxidoreductase activity"/>
    <property type="evidence" value="ECO:0007669"/>
    <property type="project" value="UniProtKB-KW"/>
</dbReference>
<dbReference type="OrthoDB" id="191139at2759"/>
<dbReference type="Proteomes" id="UP000292702">
    <property type="component" value="Unassembled WGS sequence"/>
</dbReference>
<dbReference type="Pfam" id="PF00106">
    <property type="entry name" value="adh_short"/>
    <property type="match status" value="1"/>
</dbReference>
<dbReference type="AlphaFoldDB" id="A0A4V6N740"/>
<evidence type="ECO:0000256" key="1">
    <source>
        <dbReference type="ARBA" id="ARBA00023002"/>
    </source>
</evidence>
<dbReference type="PANTHER" id="PTHR43157:SF31">
    <property type="entry name" value="PHOSPHATIDYLINOSITOL-GLYCAN BIOSYNTHESIS CLASS F PROTEIN"/>
    <property type="match status" value="1"/>
</dbReference>
<reference evidence="2 3" key="1">
    <citation type="submission" date="2018-11" db="EMBL/GenBank/DDBJ databases">
        <title>Genome assembly of Steccherinum ochraceum LE-BIN_3174, the white-rot fungus of the Steccherinaceae family (The Residual Polyporoid clade, Polyporales, Basidiomycota).</title>
        <authorList>
            <person name="Fedorova T.V."/>
            <person name="Glazunova O.A."/>
            <person name="Landesman E.O."/>
            <person name="Moiseenko K.V."/>
            <person name="Psurtseva N.V."/>
            <person name="Savinova O.S."/>
            <person name="Shakhova N.V."/>
            <person name="Tyazhelova T.V."/>
            <person name="Vasina D.V."/>
        </authorList>
    </citation>
    <scope>NUCLEOTIDE SEQUENCE [LARGE SCALE GENOMIC DNA]</scope>
    <source>
        <strain evidence="2 3">LE-BIN_3174</strain>
    </source>
</reference>
<dbReference type="EMBL" id="RWJN01000257">
    <property type="protein sequence ID" value="TCD64077.1"/>
    <property type="molecule type" value="Genomic_DNA"/>
</dbReference>
<dbReference type="InterPro" id="IPR036291">
    <property type="entry name" value="NAD(P)-bd_dom_sf"/>
</dbReference>
<sequence length="128" mass="13857">MPPSTFTAFKHTICPQKSDFTVDQIPDLTGQVAVVTGGNTGLGKETVKALLQHNAKVYMASRNPERAAAAIQDLKELTGKDAIFLQIELTSLASVKRAAEEFLNGVMWADLALVSEDGYDWQFASNAL</sequence>
<proteinExistence type="predicted"/>
<evidence type="ECO:0000313" key="3">
    <source>
        <dbReference type="Proteomes" id="UP000292702"/>
    </source>
</evidence>
<accession>A0A4V6N740</accession>
<evidence type="ECO:0000313" key="2">
    <source>
        <dbReference type="EMBL" id="TCD64077.1"/>
    </source>
</evidence>
<organism evidence="2 3">
    <name type="scientific">Steccherinum ochraceum</name>
    <dbReference type="NCBI Taxonomy" id="92696"/>
    <lineage>
        <taxon>Eukaryota</taxon>
        <taxon>Fungi</taxon>
        <taxon>Dikarya</taxon>
        <taxon>Basidiomycota</taxon>
        <taxon>Agaricomycotina</taxon>
        <taxon>Agaricomycetes</taxon>
        <taxon>Polyporales</taxon>
        <taxon>Steccherinaceae</taxon>
        <taxon>Steccherinum</taxon>
    </lineage>
</organism>
<dbReference type="STRING" id="92696.A0A4V6N740"/>
<dbReference type="SUPFAM" id="SSF51735">
    <property type="entry name" value="NAD(P)-binding Rossmann-fold domains"/>
    <property type="match status" value="1"/>
</dbReference>
<comment type="caution">
    <text evidence="2">The sequence shown here is derived from an EMBL/GenBank/DDBJ whole genome shotgun (WGS) entry which is preliminary data.</text>
</comment>
<dbReference type="PANTHER" id="PTHR43157">
    <property type="entry name" value="PHOSPHATIDYLINOSITOL-GLYCAN BIOSYNTHESIS CLASS F PROTEIN-RELATED"/>
    <property type="match status" value="1"/>
</dbReference>
<gene>
    <name evidence="2" type="ORF">EIP91_004549</name>
</gene>
<dbReference type="InterPro" id="IPR002347">
    <property type="entry name" value="SDR_fam"/>
</dbReference>